<evidence type="ECO:0000313" key="9">
    <source>
        <dbReference type="EMBL" id="EFA83605.1"/>
    </source>
</evidence>
<evidence type="ECO:0000256" key="4">
    <source>
        <dbReference type="ARBA" id="ARBA00023062"/>
    </source>
</evidence>
<feature type="compositionally biased region" description="Low complexity" evidence="6">
    <location>
        <begin position="65"/>
        <end position="87"/>
    </location>
</feature>
<comment type="function">
    <text evidence="5">Converts proline to delta-1-pyrroline-5-carboxylate.</text>
</comment>
<dbReference type="STRING" id="670386.D3B2Q7"/>
<dbReference type="InterPro" id="IPR029041">
    <property type="entry name" value="FAD-linked_oxidoreductase-like"/>
</dbReference>
<dbReference type="Gene3D" id="3.20.20.220">
    <property type="match status" value="1"/>
</dbReference>
<comment type="cofactor">
    <cofactor evidence="5">
        <name>FAD</name>
        <dbReference type="ChEBI" id="CHEBI:57692"/>
    </cofactor>
</comment>
<dbReference type="AlphaFoldDB" id="D3B2Q7"/>
<keyword evidence="7" id="KW-0472">Membrane</keyword>
<sequence length="539" mass="61226">MFRAAAKQCLSQSRIVTPTNKVTTTSLFNQNVNTTKSIHYNKYFNNNNTLFNNKLISSPLYYSTNNNHNNSNNNEYQQQQQQQNNNNNNSNFKYMVPLLGAGFIIPLFFLAVEDGEVAQPPPNIDIQKIYSSKSTSELMFSFFILKLCTFKIFSENGSAFINFANNWGLSVPMNFIVKHTFFKQFCAGETIDETEEFTKKLNDQGIGTILDYSVEDKDGTPESFDHVASQIQKTIAIAAKYPDYSFSCVKVTGLTGTKLMEKLNQIVLSAIQQKQQLPADFITSPTAIYAASNLLSDSEKVEMVQLMNRLDSIFAECYRSNVPILVDAEQSYYQAAIHHIAIAFSAKYNKSKPLIYNTYQMYLSQGLNMLNDHLALSKQLGFKLGAKVVRGAYMVSERKRAEDHGYPSPILPNIQETHHSYFTAMETLLKDSSNIGIMFATHNEQSVNFGVERMKQLNIDPKNPNIQFGQLFGMADFLSLNLVNQNQRVFKYVPYGPVQEVLPYLIRRMQENRGFIGSNSATELLFLKKEIKRRLFGSK</sequence>
<accession>D3B2Q7</accession>
<dbReference type="GO" id="GO:0071949">
    <property type="term" value="F:FAD binding"/>
    <property type="evidence" value="ECO:0007669"/>
    <property type="project" value="TreeGrafter"/>
</dbReference>
<keyword evidence="7" id="KW-1133">Transmembrane helix</keyword>
<dbReference type="RefSeq" id="XP_020435722.1">
    <property type="nucleotide sequence ID" value="XM_020573650.1"/>
</dbReference>
<evidence type="ECO:0000256" key="1">
    <source>
        <dbReference type="ARBA" id="ARBA00005869"/>
    </source>
</evidence>
<dbReference type="FunCoup" id="D3B2Q7">
    <property type="interactions" value="234"/>
</dbReference>
<keyword evidence="5" id="KW-0285">Flavoprotein</keyword>
<keyword evidence="3 5" id="KW-0560">Oxidoreductase</keyword>
<dbReference type="Pfam" id="PF01619">
    <property type="entry name" value="Pro_dh"/>
    <property type="match status" value="1"/>
</dbReference>
<dbReference type="OMA" id="FMFETEL"/>
<keyword evidence="5" id="KW-0274">FAD</keyword>
<dbReference type="SUPFAM" id="SSF51730">
    <property type="entry name" value="FAD-linked oxidoreductase"/>
    <property type="match status" value="1"/>
</dbReference>
<reference evidence="9 10" key="1">
    <citation type="journal article" date="2011" name="Genome Res.">
        <title>Phylogeny-wide analysis of social amoeba genomes highlights ancient origins for complex intercellular communication.</title>
        <authorList>
            <person name="Heidel A.J."/>
            <person name="Lawal H.M."/>
            <person name="Felder M."/>
            <person name="Schilde C."/>
            <person name="Helps N.R."/>
            <person name="Tunggal B."/>
            <person name="Rivero F."/>
            <person name="John U."/>
            <person name="Schleicher M."/>
            <person name="Eichinger L."/>
            <person name="Platzer M."/>
            <person name="Noegel A.A."/>
            <person name="Schaap P."/>
            <person name="Gloeckner G."/>
        </authorList>
    </citation>
    <scope>NUCLEOTIDE SEQUENCE [LARGE SCALE GENOMIC DNA]</scope>
    <source>
        <strain evidence="10">ATCC 26659 / Pp 5 / PN500</strain>
    </source>
</reference>
<evidence type="ECO:0000256" key="5">
    <source>
        <dbReference type="RuleBase" id="RU364054"/>
    </source>
</evidence>
<feature type="region of interest" description="Disordered" evidence="6">
    <location>
        <begin position="62"/>
        <end position="87"/>
    </location>
</feature>
<proteinExistence type="inferred from homology"/>
<dbReference type="InterPro" id="IPR002872">
    <property type="entry name" value="Proline_DH_dom"/>
</dbReference>
<keyword evidence="10" id="KW-1185">Reference proteome</keyword>
<dbReference type="GO" id="GO:0005739">
    <property type="term" value="C:mitochondrion"/>
    <property type="evidence" value="ECO:0007669"/>
    <property type="project" value="TreeGrafter"/>
</dbReference>
<dbReference type="EC" id="1.5.5.2" evidence="2 5"/>
<comment type="caution">
    <text evidence="9">The sequence shown here is derived from an EMBL/GenBank/DDBJ whole genome shotgun (WGS) entry which is preliminary data.</text>
</comment>
<organism evidence="9 10">
    <name type="scientific">Heterostelium pallidum (strain ATCC 26659 / Pp 5 / PN500)</name>
    <name type="common">Cellular slime mold</name>
    <name type="synonym">Polysphondylium pallidum</name>
    <dbReference type="NCBI Taxonomy" id="670386"/>
    <lineage>
        <taxon>Eukaryota</taxon>
        <taxon>Amoebozoa</taxon>
        <taxon>Evosea</taxon>
        <taxon>Eumycetozoa</taxon>
        <taxon>Dictyostelia</taxon>
        <taxon>Acytosteliales</taxon>
        <taxon>Acytosteliaceae</taxon>
        <taxon>Heterostelium</taxon>
    </lineage>
</organism>
<evidence type="ECO:0000256" key="3">
    <source>
        <dbReference type="ARBA" id="ARBA00023002"/>
    </source>
</evidence>
<comment type="catalytic activity">
    <reaction evidence="5">
        <text>L-proline + a quinone = (S)-1-pyrroline-5-carboxylate + a quinol + H(+)</text>
        <dbReference type="Rhea" id="RHEA:23784"/>
        <dbReference type="ChEBI" id="CHEBI:15378"/>
        <dbReference type="ChEBI" id="CHEBI:17388"/>
        <dbReference type="ChEBI" id="CHEBI:24646"/>
        <dbReference type="ChEBI" id="CHEBI:60039"/>
        <dbReference type="ChEBI" id="CHEBI:132124"/>
        <dbReference type="EC" id="1.5.5.2"/>
    </reaction>
</comment>
<feature type="domain" description="Proline dehydrogenase" evidence="8">
    <location>
        <begin position="198"/>
        <end position="513"/>
    </location>
</feature>
<keyword evidence="4 5" id="KW-0642">Proline metabolism</keyword>
<dbReference type="GO" id="GO:0010133">
    <property type="term" value="P:L-proline catabolic process to L-glutamate"/>
    <property type="evidence" value="ECO:0007669"/>
    <property type="project" value="TreeGrafter"/>
</dbReference>
<dbReference type="Proteomes" id="UP000001396">
    <property type="component" value="Unassembled WGS sequence"/>
</dbReference>
<evidence type="ECO:0000256" key="6">
    <source>
        <dbReference type="SAM" id="MobiDB-lite"/>
    </source>
</evidence>
<comment type="similarity">
    <text evidence="1 5">Belongs to the proline oxidase family.</text>
</comment>
<dbReference type="InterPro" id="IPR015659">
    <property type="entry name" value="Proline_oxidase"/>
</dbReference>
<dbReference type="GO" id="GO:0004657">
    <property type="term" value="F:proline dehydrogenase activity"/>
    <property type="evidence" value="ECO:0007669"/>
    <property type="project" value="UniProtKB-EC"/>
</dbReference>
<protein>
    <recommendedName>
        <fullName evidence="2 5">Proline dehydrogenase</fullName>
        <ecNumber evidence="2 5">1.5.5.2</ecNumber>
    </recommendedName>
</protein>
<evidence type="ECO:0000256" key="2">
    <source>
        <dbReference type="ARBA" id="ARBA00012695"/>
    </source>
</evidence>
<dbReference type="InParanoid" id="D3B2Q7"/>
<dbReference type="EMBL" id="ADBJ01000010">
    <property type="protein sequence ID" value="EFA83605.1"/>
    <property type="molecule type" value="Genomic_DNA"/>
</dbReference>
<dbReference type="PANTHER" id="PTHR13914:SF0">
    <property type="entry name" value="PROLINE DEHYDROGENASE 1, MITOCHONDRIAL"/>
    <property type="match status" value="1"/>
</dbReference>
<evidence type="ECO:0000256" key="7">
    <source>
        <dbReference type="SAM" id="Phobius"/>
    </source>
</evidence>
<evidence type="ECO:0000313" key="10">
    <source>
        <dbReference type="Proteomes" id="UP000001396"/>
    </source>
</evidence>
<name>D3B2Q7_HETP5</name>
<feature type="transmembrane region" description="Helical" evidence="7">
    <location>
        <begin position="94"/>
        <end position="112"/>
    </location>
</feature>
<dbReference type="PANTHER" id="PTHR13914">
    <property type="entry name" value="PROLINE OXIDASE"/>
    <property type="match status" value="1"/>
</dbReference>
<gene>
    <name evidence="9" type="ORF">PPL_02671</name>
</gene>
<evidence type="ECO:0000259" key="8">
    <source>
        <dbReference type="Pfam" id="PF01619"/>
    </source>
</evidence>
<dbReference type="GeneID" id="31358194"/>
<keyword evidence="7" id="KW-0812">Transmembrane</keyword>